<dbReference type="AlphaFoldDB" id="A0A7S2B625"/>
<name>A0A7S2B625_9DINO</name>
<gene>
    <name evidence="2" type="ORF">AAND1436_LOCUS9023</name>
</gene>
<organism evidence="2">
    <name type="scientific">Alexandrium andersonii</name>
    <dbReference type="NCBI Taxonomy" id="327968"/>
    <lineage>
        <taxon>Eukaryota</taxon>
        <taxon>Sar</taxon>
        <taxon>Alveolata</taxon>
        <taxon>Dinophyceae</taxon>
        <taxon>Gonyaulacales</taxon>
        <taxon>Pyrocystaceae</taxon>
        <taxon>Alexandrium</taxon>
    </lineage>
</organism>
<evidence type="ECO:0000256" key="1">
    <source>
        <dbReference type="SAM" id="MobiDB-lite"/>
    </source>
</evidence>
<proteinExistence type="predicted"/>
<protein>
    <submittedName>
        <fullName evidence="2">Uncharacterized protein</fullName>
    </submittedName>
</protein>
<sequence>MSGLIAGDPAKQWEWHEAHRDLAKNMYRTSYNDMAHGREVCMKSDYPAGYGGHIPSMRHDVLFRNTAFERNIVLRRSDPSRDSFPSFHDQISGIPTITSFPRGAKNNPTYKVVPHDGTTTTPKPPWGVLADKVREPLNYRTVPPTMKRTQSLPSVGMPRDAATKLEEARAATPSGLAPSPLGVPPSPGSRLQQHVSMANEASRLGRMPSESEILAQQMY</sequence>
<dbReference type="EMBL" id="HBGQ01018103">
    <property type="protein sequence ID" value="CAD9386409.1"/>
    <property type="molecule type" value="Transcribed_RNA"/>
</dbReference>
<feature type="region of interest" description="Disordered" evidence="1">
    <location>
        <begin position="143"/>
        <end position="189"/>
    </location>
</feature>
<evidence type="ECO:0000313" key="2">
    <source>
        <dbReference type="EMBL" id="CAD9386409.1"/>
    </source>
</evidence>
<reference evidence="2" key="1">
    <citation type="submission" date="2021-01" db="EMBL/GenBank/DDBJ databases">
        <authorList>
            <person name="Corre E."/>
            <person name="Pelletier E."/>
            <person name="Niang G."/>
            <person name="Scheremetjew M."/>
            <person name="Finn R."/>
            <person name="Kale V."/>
            <person name="Holt S."/>
            <person name="Cochrane G."/>
            <person name="Meng A."/>
            <person name="Brown T."/>
            <person name="Cohen L."/>
        </authorList>
    </citation>
    <scope>NUCLEOTIDE SEQUENCE</scope>
    <source>
        <strain evidence="2">CCMP2222</strain>
    </source>
</reference>
<accession>A0A7S2B625</accession>